<organism evidence="4 5">
    <name type="scientific">Brassica rapa subsp. trilocularis</name>
    <dbReference type="NCBI Taxonomy" id="1813537"/>
    <lineage>
        <taxon>Eukaryota</taxon>
        <taxon>Viridiplantae</taxon>
        <taxon>Streptophyta</taxon>
        <taxon>Embryophyta</taxon>
        <taxon>Tracheophyta</taxon>
        <taxon>Spermatophyta</taxon>
        <taxon>Magnoliopsida</taxon>
        <taxon>eudicotyledons</taxon>
        <taxon>Gunneridae</taxon>
        <taxon>Pentapetalae</taxon>
        <taxon>rosids</taxon>
        <taxon>malvids</taxon>
        <taxon>Brassicales</taxon>
        <taxon>Brassicaceae</taxon>
        <taxon>Brassiceae</taxon>
        <taxon>Brassica</taxon>
    </lineage>
</organism>
<reference evidence="4 5" key="1">
    <citation type="submission" date="2021-03" db="EMBL/GenBank/DDBJ databases">
        <authorList>
            <person name="King G.J."/>
            <person name="Bancroft I."/>
            <person name="Baten A."/>
            <person name="Bloomfield J."/>
            <person name="Borpatragohain P."/>
            <person name="He Z."/>
            <person name="Irish N."/>
            <person name="Irwin J."/>
            <person name="Liu K."/>
            <person name="Mauleon R.P."/>
            <person name="Moore J."/>
            <person name="Morris R."/>
            <person name="Ostergaard L."/>
            <person name="Wang B."/>
            <person name="Wells R."/>
        </authorList>
    </citation>
    <scope>NUCLEOTIDE SEQUENCE [LARGE SCALE GENOMIC DNA]</scope>
    <source>
        <strain evidence="4">R-o-18</strain>
        <tissue evidence="4">Leaf</tissue>
    </source>
</reference>
<proteinExistence type="predicted"/>
<evidence type="ECO:0000313" key="5">
    <source>
        <dbReference type="Proteomes" id="UP000823674"/>
    </source>
</evidence>
<feature type="domain" description="EF-hand" evidence="3">
    <location>
        <begin position="235"/>
        <end position="270"/>
    </location>
</feature>
<dbReference type="PROSITE" id="PS50222">
    <property type="entry name" value="EF_HAND_2"/>
    <property type="match status" value="6"/>
</dbReference>
<gene>
    <name evidence="4" type="primary">A03p048090.1_BraROA</name>
    <name evidence="4" type="ORF">IGI04_012605</name>
</gene>
<dbReference type="Pfam" id="PF13499">
    <property type="entry name" value="EF-hand_7"/>
    <property type="match status" value="3"/>
</dbReference>
<dbReference type="CDD" id="cd00051">
    <property type="entry name" value="EFh"/>
    <property type="match status" value="1"/>
</dbReference>
<feature type="domain" description="EF-hand" evidence="3">
    <location>
        <begin position="147"/>
        <end position="182"/>
    </location>
</feature>
<dbReference type="Proteomes" id="UP000823674">
    <property type="component" value="Chromosome A03"/>
</dbReference>
<keyword evidence="1" id="KW-0677">Repeat</keyword>
<evidence type="ECO:0000313" key="4">
    <source>
        <dbReference type="EMBL" id="KAG5406486.1"/>
    </source>
</evidence>
<keyword evidence="5" id="KW-1185">Reference proteome</keyword>
<keyword evidence="2" id="KW-0106">Calcium</keyword>
<dbReference type="PANTHER" id="PTHR23050">
    <property type="entry name" value="CALCIUM BINDING PROTEIN"/>
    <property type="match status" value="1"/>
</dbReference>
<evidence type="ECO:0000259" key="3">
    <source>
        <dbReference type="PROSITE" id="PS50222"/>
    </source>
</evidence>
<feature type="domain" description="EF-hand" evidence="3">
    <location>
        <begin position="183"/>
        <end position="218"/>
    </location>
</feature>
<dbReference type="InterPro" id="IPR002048">
    <property type="entry name" value="EF_hand_dom"/>
</dbReference>
<evidence type="ECO:0000256" key="1">
    <source>
        <dbReference type="ARBA" id="ARBA00022737"/>
    </source>
</evidence>
<evidence type="ECO:0000256" key="2">
    <source>
        <dbReference type="ARBA" id="ARBA00022837"/>
    </source>
</evidence>
<accession>A0ABQ7N6E4</accession>
<feature type="domain" description="EF-hand" evidence="3">
    <location>
        <begin position="60"/>
        <end position="95"/>
    </location>
</feature>
<feature type="domain" description="EF-hand" evidence="3">
    <location>
        <begin position="271"/>
        <end position="306"/>
    </location>
</feature>
<dbReference type="PROSITE" id="PS00018">
    <property type="entry name" value="EF_HAND_1"/>
    <property type="match status" value="4"/>
</dbReference>
<dbReference type="SUPFAM" id="SSF47473">
    <property type="entry name" value="EF-hand"/>
    <property type="match status" value="2"/>
</dbReference>
<protein>
    <recommendedName>
        <fullName evidence="3">EF-hand domain-containing protein</fullName>
    </recommendedName>
</protein>
<dbReference type="InterPro" id="IPR018247">
    <property type="entry name" value="EF_Hand_1_Ca_BS"/>
</dbReference>
<comment type="caution">
    <text evidence="4">The sequence shown here is derived from an EMBL/GenBank/DDBJ whole genome shotgun (WGS) entry which is preliminary data.</text>
</comment>
<dbReference type="InterPro" id="IPR011992">
    <property type="entry name" value="EF-hand-dom_pair"/>
</dbReference>
<sequence length="333" mass="38078">MASSSSLSRVSHQIFPSFHGPDVRRGFLSHLHNVFAKKEITVTDEAVMVEKISTVMLNKLKVEEMKKEFRSCDIDQNGFITASELRYVLTKHGGDYTDEDVCKTIETYDIDGDGRISYDEFVKMCARIEKLDAGVDKLVTSVTLPEEKMQEMKATFMLFDVGNNGFITAADFQLSEKSDGKKLTEEEAYNMLRNFDADGDGRVSFDEFVKRYMAIEDEDDALAKKLVTDVTLSTEEMEDMIQFFKALDVDHNGFITAADFQQSMNHNGKKVTDEVAYSVIRLMDADGDCQISFDEFVKHWMKDKREEEKTEKIEKYVSKKLNKFVKFIAKALT</sequence>
<name>A0ABQ7N6E4_BRACM</name>
<dbReference type="EMBL" id="JADBGQ010000003">
    <property type="protein sequence ID" value="KAG5406486.1"/>
    <property type="molecule type" value="Genomic_DNA"/>
</dbReference>
<dbReference type="InterPro" id="IPR050145">
    <property type="entry name" value="Centrin_CML-like"/>
</dbReference>
<dbReference type="Gene3D" id="1.10.238.10">
    <property type="entry name" value="EF-hand"/>
    <property type="match status" value="3"/>
</dbReference>
<feature type="domain" description="EF-hand" evidence="3">
    <location>
        <begin position="96"/>
        <end position="131"/>
    </location>
</feature>
<dbReference type="SMART" id="SM00054">
    <property type="entry name" value="EFh"/>
    <property type="match status" value="6"/>
</dbReference>